<keyword evidence="2" id="KW-0067">ATP-binding</keyword>
<dbReference type="PANTHER" id="PTHR30050">
    <property type="entry name" value="CHROMOSOMAL REPLICATION INITIATOR PROTEIN DNAA"/>
    <property type="match status" value="1"/>
</dbReference>
<dbReference type="GO" id="GO:0004386">
    <property type="term" value="F:helicase activity"/>
    <property type="evidence" value="ECO:0007669"/>
    <property type="project" value="UniProtKB-KW"/>
</dbReference>
<sequence>MGEFKTISDLLKIDAEHWQARDEEIKAWEKAQDLRAKKERYQRQVPERYWSESIDTYKTDTEERRKAKAKAESFIQAVKCGKFQTLVFLGTVGTGKTHLASGIVYECGGLYRLAPAIVEEIRRAKSFNAKETEADILDTYGRASLLIIDEIGRGVVAAEEQYMLYQIINERYNRRKPTVLISNQNKKDFLNYVGIAAADRLTESAQVVEFTGQSYRAVIRRGGA</sequence>
<dbReference type="InterPro" id="IPR003593">
    <property type="entry name" value="AAA+_ATPase"/>
</dbReference>
<dbReference type="PANTHER" id="PTHR30050:SF4">
    <property type="entry name" value="ATP-BINDING PROTEIN RV3427C IN INSERTION SEQUENCE-RELATED"/>
    <property type="match status" value="1"/>
</dbReference>
<dbReference type="SMART" id="SM00382">
    <property type="entry name" value="AAA"/>
    <property type="match status" value="1"/>
</dbReference>
<feature type="domain" description="AAA+ ATPase" evidence="1">
    <location>
        <begin position="82"/>
        <end position="211"/>
    </location>
</feature>
<evidence type="ECO:0000259" key="1">
    <source>
        <dbReference type="SMART" id="SM00382"/>
    </source>
</evidence>
<proteinExistence type="predicted"/>
<dbReference type="SUPFAM" id="SSF52540">
    <property type="entry name" value="P-loop containing nucleoside triphosphate hydrolases"/>
    <property type="match status" value="1"/>
</dbReference>
<dbReference type="InterPro" id="IPR002611">
    <property type="entry name" value="IstB_ATP-bd"/>
</dbReference>
<dbReference type="EMBL" id="BK015922">
    <property type="protein sequence ID" value="DAF85273.1"/>
    <property type="molecule type" value="Genomic_DNA"/>
</dbReference>
<dbReference type="Gene3D" id="3.40.50.300">
    <property type="entry name" value="P-loop containing nucleotide triphosphate hydrolases"/>
    <property type="match status" value="1"/>
</dbReference>
<organism evidence="2">
    <name type="scientific">Siphoviridae sp. ct8aS59</name>
    <dbReference type="NCBI Taxonomy" id="2825365"/>
    <lineage>
        <taxon>Viruses</taxon>
        <taxon>Duplodnaviria</taxon>
        <taxon>Heunggongvirae</taxon>
        <taxon>Uroviricota</taxon>
        <taxon>Caudoviricetes</taxon>
    </lineage>
</organism>
<dbReference type="Pfam" id="PF01695">
    <property type="entry name" value="IstB_IS21"/>
    <property type="match status" value="1"/>
</dbReference>
<protein>
    <submittedName>
        <fullName evidence="2">Replicative helicase</fullName>
    </submittedName>
</protein>
<accession>A0A8S5TSU1</accession>
<evidence type="ECO:0000313" key="2">
    <source>
        <dbReference type="EMBL" id="DAF85273.1"/>
    </source>
</evidence>
<dbReference type="GO" id="GO:0006260">
    <property type="term" value="P:DNA replication"/>
    <property type="evidence" value="ECO:0007669"/>
    <property type="project" value="TreeGrafter"/>
</dbReference>
<name>A0A8S5TSU1_9CAUD</name>
<dbReference type="CDD" id="cd00009">
    <property type="entry name" value="AAA"/>
    <property type="match status" value="1"/>
</dbReference>
<keyword evidence="2" id="KW-0378">Hydrolase</keyword>
<keyword evidence="2" id="KW-0547">Nucleotide-binding</keyword>
<reference evidence="2" key="1">
    <citation type="journal article" date="2021" name="Proc. Natl. Acad. Sci. U.S.A.">
        <title>A Catalog of Tens of Thousands of Viruses from Human Metagenomes Reveals Hidden Associations with Chronic Diseases.</title>
        <authorList>
            <person name="Tisza M.J."/>
            <person name="Buck C.B."/>
        </authorList>
    </citation>
    <scope>NUCLEOTIDE SEQUENCE</scope>
    <source>
        <strain evidence="2">Ct8aS59</strain>
    </source>
</reference>
<dbReference type="GO" id="GO:0005524">
    <property type="term" value="F:ATP binding"/>
    <property type="evidence" value="ECO:0007669"/>
    <property type="project" value="InterPro"/>
</dbReference>
<dbReference type="InterPro" id="IPR027417">
    <property type="entry name" value="P-loop_NTPase"/>
</dbReference>
<keyword evidence="2" id="KW-0347">Helicase</keyword>